<evidence type="ECO:0000256" key="3">
    <source>
        <dbReference type="RuleBase" id="RU361235"/>
    </source>
</evidence>
<protein>
    <recommendedName>
        <fullName evidence="3">Carboxylic ester hydrolase</fullName>
        <ecNumber evidence="3">3.1.1.-</ecNumber>
    </recommendedName>
</protein>
<dbReference type="AlphaFoldDB" id="A0A437GW49"/>
<dbReference type="PROSITE" id="PS00122">
    <property type="entry name" value="CARBOXYLESTERASE_B_1"/>
    <property type="match status" value="1"/>
</dbReference>
<dbReference type="Proteomes" id="UP000283003">
    <property type="component" value="Unassembled WGS sequence"/>
</dbReference>
<keyword evidence="2 3" id="KW-0378">Hydrolase</keyword>
<dbReference type="GO" id="GO:0004104">
    <property type="term" value="F:cholinesterase activity"/>
    <property type="evidence" value="ECO:0007669"/>
    <property type="project" value="InterPro"/>
</dbReference>
<comment type="caution">
    <text evidence="5">The sequence shown here is derived from an EMBL/GenBank/DDBJ whole genome shotgun (WGS) entry which is preliminary data.</text>
</comment>
<reference evidence="5 6" key="1">
    <citation type="submission" date="2018-12" db="EMBL/GenBank/DDBJ databases">
        <title>Croceicoccus ponticola sp. nov., a lipolytic bacterium isolated from seawater.</title>
        <authorList>
            <person name="Yoon J.-H."/>
        </authorList>
    </citation>
    <scope>NUCLEOTIDE SEQUENCE [LARGE SCALE GENOMIC DNA]</scope>
    <source>
        <strain evidence="5 6">GM-16</strain>
    </source>
</reference>
<evidence type="ECO:0000256" key="2">
    <source>
        <dbReference type="ARBA" id="ARBA00022801"/>
    </source>
</evidence>
<evidence type="ECO:0000256" key="1">
    <source>
        <dbReference type="ARBA" id="ARBA00005964"/>
    </source>
</evidence>
<dbReference type="PROSITE" id="PS00941">
    <property type="entry name" value="CARBOXYLESTERASE_B_2"/>
    <property type="match status" value="1"/>
</dbReference>
<dbReference type="InterPro" id="IPR050309">
    <property type="entry name" value="Type-B_Carboxylest/Lipase"/>
</dbReference>
<dbReference type="OrthoDB" id="9775851at2"/>
<dbReference type="SUPFAM" id="SSF53474">
    <property type="entry name" value="alpha/beta-Hydrolases"/>
    <property type="match status" value="1"/>
</dbReference>
<dbReference type="PRINTS" id="PR00878">
    <property type="entry name" value="CHOLNESTRASE"/>
</dbReference>
<dbReference type="EMBL" id="RXOL01000004">
    <property type="protein sequence ID" value="RVQ66353.1"/>
    <property type="molecule type" value="Genomic_DNA"/>
</dbReference>
<proteinExistence type="inferred from homology"/>
<dbReference type="EC" id="3.1.1.-" evidence="3"/>
<accession>A0A437GW49</accession>
<keyword evidence="6" id="KW-1185">Reference proteome</keyword>
<dbReference type="InterPro" id="IPR019826">
    <property type="entry name" value="Carboxylesterase_B_AS"/>
</dbReference>
<evidence type="ECO:0000259" key="4">
    <source>
        <dbReference type="Pfam" id="PF00135"/>
    </source>
</evidence>
<gene>
    <name evidence="5" type="ORF">EKN06_09955</name>
</gene>
<comment type="similarity">
    <text evidence="1 3">Belongs to the type-B carboxylesterase/lipase family.</text>
</comment>
<dbReference type="InterPro" id="IPR002018">
    <property type="entry name" value="CarbesteraseB"/>
</dbReference>
<sequence length="508" mass="54123">MVMRMLVGLLLLTLTGGSNPPVVKIDSGEIAGNRSGAVTSFLGIPYAAAPVGPLRWRPPSPVTAWTITRQARVYGSDCAQAPFPQDAAPIRTAPSEDCLFLNVWAPSSRANGKALPVMVWIHGGGFVNGGGSPAIYDGSNFAADGVVLVSLNYRLGRFGFFLHPAIEGESETGNFGFLDQIAALEWVKRNIGAFGGDPENVTIFGESAGGMSVHMLMQSDKARGLFHKAIIQSGGGTACSLPYASRQQAIGAGSRFAPGLTADALRALPVSSVVGDLSLSNIERDDYSGPMFDRINLHAQPVEAIAAGLYADVPIMLGTNSADGFPPTSDKQEVLRMLATAGPRARQLYDPDGTKSGLEMATKISADQIFIGPGRDVARRLAAKGRKVFVYRFDHIGGATGKAMGGAPHASEIPYVFALPEQRIEKGGDGNDAAVAKTMHRYWIDFTRHGRPTHKHGRKAWRPFSPDSDRLRLIGTEGAHDIPDPLRERLDFAAKIGCQAPPSPDQNK</sequence>
<organism evidence="5 6">
    <name type="scientific">Croceicoccus ponticola</name>
    <dbReference type="NCBI Taxonomy" id="2217664"/>
    <lineage>
        <taxon>Bacteria</taxon>
        <taxon>Pseudomonadati</taxon>
        <taxon>Pseudomonadota</taxon>
        <taxon>Alphaproteobacteria</taxon>
        <taxon>Sphingomonadales</taxon>
        <taxon>Erythrobacteraceae</taxon>
        <taxon>Croceicoccus</taxon>
    </lineage>
</organism>
<dbReference type="PANTHER" id="PTHR11559">
    <property type="entry name" value="CARBOXYLESTERASE"/>
    <property type="match status" value="1"/>
</dbReference>
<dbReference type="InterPro" id="IPR029058">
    <property type="entry name" value="AB_hydrolase_fold"/>
</dbReference>
<evidence type="ECO:0000313" key="5">
    <source>
        <dbReference type="EMBL" id="RVQ66353.1"/>
    </source>
</evidence>
<dbReference type="InterPro" id="IPR000997">
    <property type="entry name" value="Cholinesterase"/>
</dbReference>
<dbReference type="Gene3D" id="3.40.50.1820">
    <property type="entry name" value="alpha/beta hydrolase"/>
    <property type="match status" value="1"/>
</dbReference>
<dbReference type="InterPro" id="IPR019819">
    <property type="entry name" value="Carboxylesterase_B_CS"/>
</dbReference>
<dbReference type="RefSeq" id="WP_127612776.1">
    <property type="nucleotide sequence ID" value="NZ_RXOL01000004.1"/>
</dbReference>
<feature type="domain" description="Carboxylesterase type B" evidence="4">
    <location>
        <begin position="20"/>
        <end position="478"/>
    </location>
</feature>
<evidence type="ECO:0000313" key="6">
    <source>
        <dbReference type="Proteomes" id="UP000283003"/>
    </source>
</evidence>
<dbReference type="Pfam" id="PF00135">
    <property type="entry name" value="COesterase"/>
    <property type="match status" value="1"/>
</dbReference>
<name>A0A437GW49_9SPHN</name>